<evidence type="ECO:0000256" key="4">
    <source>
        <dbReference type="ARBA" id="ARBA00022989"/>
    </source>
</evidence>
<dbReference type="PANTHER" id="PTHR23501:SF193">
    <property type="entry name" value="MULTIDRUG TRANSPORTER, PUTATIVE (AFU_ORTHOLOGUE AFUA_8G00940)-RELATED"/>
    <property type="match status" value="1"/>
</dbReference>
<comment type="subcellular location">
    <subcellularLocation>
        <location evidence="1">Membrane</location>
        <topology evidence="1">Multi-pass membrane protein</topology>
    </subcellularLocation>
</comment>
<dbReference type="OrthoDB" id="10021397at2759"/>
<feature type="transmembrane region" description="Helical" evidence="7">
    <location>
        <begin position="225"/>
        <end position="246"/>
    </location>
</feature>
<dbReference type="FunCoup" id="A0A2T2ZZ37">
    <property type="interactions" value="56"/>
</dbReference>
<evidence type="ECO:0000256" key="1">
    <source>
        <dbReference type="ARBA" id="ARBA00004141"/>
    </source>
</evidence>
<accession>A0A2T2ZZ37</accession>
<evidence type="ECO:0000256" key="3">
    <source>
        <dbReference type="ARBA" id="ARBA00022692"/>
    </source>
</evidence>
<feature type="compositionally biased region" description="Basic and acidic residues" evidence="6">
    <location>
        <begin position="1"/>
        <end position="13"/>
    </location>
</feature>
<reference evidence="9 10" key="1">
    <citation type="journal article" date="2018" name="Mycol. Prog.">
        <title>Coniella lustricola, a new species from submerged detritus.</title>
        <authorList>
            <person name="Raudabaugh D.B."/>
            <person name="Iturriaga T."/>
            <person name="Carver A."/>
            <person name="Mondo S."/>
            <person name="Pangilinan J."/>
            <person name="Lipzen A."/>
            <person name="He G."/>
            <person name="Amirebrahimi M."/>
            <person name="Grigoriev I.V."/>
            <person name="Miller A.N."/>
        </authorList>
    </citation>
    <scope>NUCLEOTIDE SEQUENCE [LARGE SCALE GENOMIC DNA]</scope>
    <source>
        <strain evidence="9 10">B22-T-1</strain>
    </source>
</reference>
<dbReference type="CDD" id="cd17502">
    <property type="entry name" value="MFS_Azr1_MDR_like"/>
    <property type="match status" value="1"/>
</dbReference>
<feature type="transmembrane region" description="Helical" evidence="7">
    <location>
        <begin position="377"/>
        <end position="397"/>
    </location>
</feature>
<feature type="transmembrane region" description="Helical" evidence="7">
    <location>
        <begin position="61"/>
        <end position="86"/>
    </location>
</feature>
<feature type="transmembrane region" description="Helical" evidence="7">
    <location>
        <begin position="166"/>
        <end position="187"/>
    </location>
</feature>
<dbReference type="Pfam" id="PF07690">
    <property type="entry name" value="MFS_1"/>
    <property type="match status" value="1"/>
</dbReference>
<organism evidence="9 10">
    <name type="scientific">Coniella lustricola</name>
    <dbReference type="NCBI Taxonomy" id="2025994"/>
    <lineage>
        <taxon>Eukaryota</taxon>
        <taxon>Fungi</taxon>
        <taxon>Dikarya</taxon>
        <taxon>Ascomycota</taxon>
        <taxon>Pezizomycotina</taxon>
        <taxon>Sordariomycetes</taxon>
        <taxon>Sordariomycetidae</taxon>
        <taxon>Diaporthales</taxon>
        <taxon>Schizoparmaceae</taxon>
        <taxon>Coniella</taxon>
    </lineage>
</organism>
<comment type="similarity">
    <text evidence="2">Belongs to the major facilitator superfamily. TCR/Tet family.</text>
</comment>
<feature type="transmembrane region" description="Helical" evidence="7">
    <location>
        <begin position="462"/>
        <end position="481"/>
    </location>
</feature>
<keyword evidence="3 7" id="KW-0812">Transmembrane</keyword>
<evidence type="ECO:0000256" key="2">
    <source>
        <dbReference type="ARBA" id="ARBA00007520"/>
    </source>
</evidence>
<dbReference type="InterPro" id="IPR011701">
    <property type="entry name" value="MFS"/>
</dbReference>
<evidence type="ECO:0000256" key="7">
    <source>
        <dbReference type="SAM" id="Phobius"/>
    </source>
</evidence>
<feature type="transmembrane region" description="Helical" evidence="7">
    <location>
        <begin position="336"/>
        <end position="357"/>
    </location>
</feature>
<dbReference type="EMBL" id="KZ678551">
    <property type="protein sequence ID" value="PSR79896.1"/>
    <property type="molecule type" value="Genomic_DNA"/>
</dbReference>
<evidence type="ECO:0000256" key="5">
    <source>
        <dbReference type="ARBA" id="ARBA00023136"/>
    </source>
</evidence>
<evidence type="ECO:0000313" key="9">
    <source>
        <dbReference type="EMBL" id="PSR79896.1"/>
    </source>
</evidence>
<dbReference type="Proteomes" id="UP000241462">
    <property type="component" value="Unassembled WGS sequence"/>
</dbReference>
<dbReference type="GO" id="GO:0022857">
    <property type="term" value="F:transmembrane transporter activity"/>
    <property type="evidence" value="ECO:0007669"/>
    <property type="project" value="InterPro"/>
</dbReference>
<feature type="transmembrane region" description="Helical" evidence="7">
    <location>
        <begin position="292"/>
        <end position="316"/>
    </location>
</feature>
<keyword evidence="5 7" id="KW-0472">Membrane</keyword>
<dbReference type="InterPro" id="IPR020846">
    <property type="entry name" value="MFS_dom"/>
</dbReference>
<feature type="domain" description="Major facilitator superfamily (MFS) profile" evidence="8">
    <location>
        <begin position="64"/>
        <end position="562"/>
    </location>
</feature>
<dbReference type="Gene3D" id="1.20.1250.20">
    <property type="entry name" value="MFS general substrate transporter like domains"/>
    <property type="match status" value="2"/>
</dbReference>
<evidence type="ECO:0000256" key="6">
    <source>
        <dbReference type="SAM" id="MobiDB-lite"/>
    </source>
</evidence>
<dbReference type="InParanoid" id="A0A2T2ZZ37"/>
<gene>
    <name evidence="9" type="ORF">BD289DRAFT_491596</name>
</gene>
<name>A0A2T2ZZ37_9PEZI</name>
<keyword evidence="4 7" id="KW-1133">Transmembrane helix</keyword>
<dbReference type="AlphaFoldDB" id="A0A2T2ZZ37"/>
<sequence length="570" mass="60993">MAEKGRETSDDTKTWSQTPDQYDRSAAFSRRQIDTTAGAEDEDLDSGEVLHDHEYLTGLRLVVVLSGLTLAVFLMLLDASIVATAVPTITSDFHSLNDVGWYGTAYLLANPTMDAVGSFPLNRTTFSIHTDYHVQWSFLSFFAVFEVGSALCGAAQSSTMLIVGRAIAGVGASGLLNGGYTIVALTVAPNRQASLRGVLIGLSFFGLLAGPLIGGAFTSNATWRWCFYINLPAGAVIALLLIFVPIPNYRVAGDGKQTIMQRVSKLDLPGFVLFGPTVVMLILALQWGGTRYAWSSATIIGLFCGSFASLLVFMAWEHHVGDGALIPLSLLRQRVVWTSCLNMAFLIGCTMTTAYYFPIWFQAVRDASPVQSGVDMLPIIGTNTVVTMITGGLIGRIGYYTPFALGSGIFTSIGSGLVTTLTPHSSRSRRIGYQILQGMQGLGFQVPVLAVQNGVRRTEVSVASALVVLAQNLSASIFLSLGEVVFSTELRRFLSQYAPGADVDAIVAAGAAAADIRKVIPPEILPQVERAYSDTFDHVMYLATGSAAAAFTVALFMGWVRLKGTKPAAK</sequence>
<feature type="transmembrane region" description="Helical" evidence="7">
    <location>
        <begin position="193"/>
        <end position="213"/>
    </location>
</feature>
<evidence type="ECO:0000313" key="10">
    <source>
        <dbReference type="Proteomes" id="UP000241462"/>
    </source>
</evidence>
<dbReference type="PROSITE" id="PS50850">
    <property type="entry name" value="MFS"/>
    <property type="match status" value="1"/>
</dbReference>
<feature type="transmembrane region" description="Helical" evidence="7">
    <location>
        <begin position="266"/>
        <end position="285"/>
    </location>
</feature>
<proteinExistence type="inferred from homology"/>
<protein>
    <submittedName>
        <fullName evidence="9">Putative MFS multidrug transporter</fullName>
    </submittedName>
</protein>
<dbReference type="SUPFAM" id="SSF103473">
    <property type="entry name" value="MFS general substrate transporter"/>
    <property type="match status" value="1"/>
</dbReference>
<feature type="transmembrane region" description="Helical" evidence="7">
    <location>
        <begin position="539"/>
        <end position="560"/>
    </location>
</feature>
<evidence type="ECO:0000259" key="8">
    <source>
        <dbReference type="PROSITE" id="PS50850"/>
    </source>
</evidence>
<dbReference type="InterPro" id="IPR036259">
    <property type="entry name" value="MFS_trans_sf"/>
</dbReference>
<feature type="transmembrane region" description="Helical" evidence="7">
    <location>
        <begin position="134"/>
        <end position="154"/>
    </location>
</feature>
<keyword evidence="10" id="KW-1185">Reference proteome</keyword>
<feature type="region of interest" description="Disordered" evidence="6">
    <location>
        <begin position="1"/>
        <end position="29"/>
    </location>
</feature>
<dbReference type="GO" id="GO:0005886">
    <property type="term" value="C:plasma membrane"/>
    <property type="evidence" value="ECO:0007669"/>
    <property type="project" value="TreeGrafter"/>
</dbReference>
<dbReference type="PANTHER" id="PTHR23501">
    <property type="entry name" value="MAJOR FACILITATOR SUPERFAMILY"/>
    <property type="match status" value="1"/>
</dbReference>